<protein>
    <submittedName>
        <fullName evidence="1">Uncharacterized protein</fullName>
    </submittedName>
</protein>
<reference evidence="1 2" key="1">
    <citation type="journal article" date="2012" name="Science">
        <title>The Paleozoic origin of enzymatic lignin decomposition reconstructed from 31 fungal genomes.</title>
        <authorList>
            <person name="Floudas D."/>
            <person name="Binder M."/>
            <person name="Riley R."/>
            <person name="Barry K."/>
            <person name="Blanchette R.A."/>
            <person name="Henrissat B."/>
            <person name="Martinez A.T."/>
            <person name="Otillar R."/>
            <person name="Spatafora J.W."/>
            <person name="Yadav J.S."/>
            <person name="Aerts A."/>
            <person name="Benoit I."/>
            <person name="Boyd A."/>
            <person name="Carlson A."/>
            <person name="Copeland A."/>
            <person name="Coutinho P.M."/>
            <person name="de Vries R.P."/>
            <person name="Ferreira P."/>
            <person name="Findley K."/>
            <person name="Foster B."/>
            <person name="Gaskell J."/>
            <person name="Glotzer D."/>
            <person name="Gorecki P."/>
            <person name="Heitman J."/>
            <person name="Hesse C."/>
            <person name="Hori C."/>
            <person name="Igarashi K."/>
            <person name="Jurgens J.A."/>
            <person name="Kallen N."/>
            <person name="Kersten P."/>
            <person name="Kohler A."/>
            <person name="Kuees U."/>
            <person name="Kumar T.K.A."/>
            <person name="Kuo A."/>
            <person name="LaButti K."/>
            <person name="Larrondo L.F."/>
            <person name="Lindquist E."/>
            <person name="Ling A."/>
            <person name="Lombard V."/>
            <person name="Lucas S."/>
            <person name="Lundell T."/>
            <person name="Martin R."/>
            <person name="McLaughlin D.J."/>
            <person name="Morgenstern I."/>
            <person name="Morin E."/>
            <person name="Murat C."/>
            <person name="Nagy L.G."/>
            <person name="Nolan M."/>
            <person name="Ohm R.A."/>
            <person name="Patyshakuliyeva A."/>
            <person name="Rokas A."/>
            <person name="Ruiz-Duenas F.J."/>
            <person name="Sabat G."/>
            <person name="Salamov A."/>
            <person name="Samejima M."/>
            <person name="Schmutz J."/>
            <person name="Slot J.C."/>
            <person name="St John F."/>
            <person name="Stenlid J."/>
            <person name="Sun H."/>
            <person name="Sun S."/>
            <person name="Syed K."/>
            <person name="Tsang A."/>
            <person name="Wiebenga A."/>
            <person name="Young D."/>
            <person name="Pisabarro A."/>
            <person name="Eastwood D.C."/>
            <person name="Martin F."/>
            <person name="Cullen D."/>
            <person name="Grigoriev I.V."/>
            <person name="Hibbett D.S."/>
        </authorList>
    </citation>
    <scope>NUCLEOTIDE SEQUENCE [LARGE SCALE GENOMIC DNA]</scope>
    <source>
        <strain evidence="1 2">MD-104</strain>
    </source>
</reference>
<gene>
    <name evidence="1" type="ORF">WOLCODRAFT_156219</name>
</gene>
<evidence type="ECO:0000313" key="1">
    <source>
        <dbReference type="EMBL" id="PCH35523.1"/>
    </source>
</evidence>
<name>A0A2H3J6Y0_WOLCO</name>
<organism evidence="1 2">
    <name type="scientific">Wolfiporia cocos (strain MD-104)</name>
    <name type="common">Brown rot fungus</name>
    <dbReference type="NCBI Taxonomy" id="742152"/>
    <lineage>
        <taxon>Eukaryota</taxon>
        <taxon>Fungi</taxon>
        <taxon>Dikarya</taxon>
        <taxon>Basidiomycota</taxon>
        <taxon>Agaricomycotina</taxon>
        <taxon>Agaricomycetes</taxon>
        <taxon>Polyporales</taxon>
        <taxon>Phaeolaceae</taxon>
        <taxon>Wolfiporia</taxon>
    </lineage>
</organism>
<evidence type="ECO:0000313" key="2">
    <source>
        <dbReference type="Proteomes" id="UP000218811"/>
    </source>
</evidence>
<sequence>MRLVWSADWIKMDLRRVWELWIDQKSWAVMLLRNLSNDVQAKYRAPQAPGLVNGRRPEVGPTYVTVPYLRRDVPYGPLSIASDGARIRTVPETILREGLTHRAKTAPQASSAPTFESSRPPIMPCTRLIATDTCTVGKTLQLRSREA</sequence>
<dbReference type="AlphaFoldDB" id="A0A2H3J6Y0"/>
<dbReference type="EMBL" id="KB467854">
    <property type="protein sequence ID" value="PCH35523.1"/>
    <property type="molecule type" value="Genomic_DNA"/>
</dbReference>
<keyword evidence="2" id="KW-1185">Reference proteome</keyword>
<accession>A0A2H3J6Y0</accession>
<proteinExistence type="predicted"/>
<dbReference type="Proteomes" id="UP000218811">
    <property type="component" value="Unassembled WGS sequence"/>
</dbReference>